<evidence type="ECO:0000256" key="3">
    <source>
        <dbReference type="ARBA" id="ARBA00023163"/>
    </source>
</evidence>
<evidence type="ECO:0000256" key="2">
    <source>
        <dbReference type="ARBA" id="ARBA00023125"/>
    </source>
</evidence>
<reference evidence="6" key="1">
    <citation type="journal article" date="2019" name="Int. J. Syst. Evol. Microbiol.">
        <title>The Global Catalogue of Microorganisms (GCM) 10K type strain sequencing project: providing services to taxonomists for standard genome sequencing and annotation.</title>
        <authorList>
            <consortium name="The Broad Institute Genomics Platform"/>
            <consortium name="The Broad Institute Genome Sequencing Center for Infectious Disease"/>
            <person name="Wu L."/>
            <person name="Ma J."/>
        </authorList>
    </citation>
    <scope>NUCLEOTIDE SEQUENCE [LARGE SCALE GENOMIC DNA]</scope>
    <source>
        <strain evidence="6">KCTC 42473</strain>
    </source>
</reference>
<dbReference type="PANTHER" id="PTHR30146:SF152">
    <property type="entry name" value="TRANSCRIPTIONAL REGULATORY PROTEIN"/>
    <property type="match status" value="1"/>
</dbReference>
<dbReference type="InterPro" id="IPR000843">
    <property type="entry name" value="HTH_LacI"/>
</dbReference>
<evidence type="ECO:0000256" key="1">
    <source>
        <dbReference type="ARBA" id="ARBA00023015"/>
    </source>
</evidence>
<dbReference type="Pfam" id="PF00356">
    <property type="entry name" value="LacI"/>
    <property type="match status" value="1"/>
</dbReference>
<keyword evidence="1" id="KW-0805">Transcription regulation</keyword>
<dbReference type="GO" id="GO:0003677">
    <property type="term" value="F:DNA binding"/>
    <property type="evidence" value="ECO:0007669"/>
    <property type="project" value="UniProtKB-KW"/>
</dbReference>
<accession>A0ABV7U378</accession>
<dbReference type="EMBL" id="JBHRXY010000004">
    <property type="protein sequence ID" value="MFC3629395.1"/>
    <property type="molecule type" value="Genomic_DNA"/>
</dbReference>
<gene>
    <name evidence="5" type="ORF">ACFOM8_08040</name>
</gene>
<dbReference type="CDD" id="cd01392">
    <property type="entry name" value="HTH_LacI"/>
    <property type="match status" value="1"/>
</dbReference>
<dbReference type="Pfam" id="PF13407">
    <property type="entry name" value="Peripla_BP_4"/>
    <property type="match status" value="1"/>
</dbReference>
<keyword evidence="6" id="KW-1185">Reference proteome</keyword>
<name>A0ABV7U378_9RHOB</name>
<keyword evidence="3" id="KW-0804">Transcription</keyword>
<dbReference type="InterPro" id="IPR010982">
    <property type="entry name" value="Lambda_DNA-bd_dom_sf"/>
</dbReference>
<organism evidence="5 6">
    <name type="scientific">Paracoccus angustae</name>
    <dbReference type="NCBI Taxonomy" id="1671480"/>
    <lineage>
        <taxon>Bacteria</taxon>
        <taxon>Pseudomonadati</taxon>
        <taxon>Pseudomonadota</taxon>
        <taxon>Alphaproteobacteria</taxon>
        <taxon>Rhodobacterales</taxon>
        <taxon>Paracoccaceae</taxon>
        <taxon>Paracoccus</taxon>
    </lineage>
</organism>
<dbReference type="Proteomes" id="UP001595539">
    <property type="component" value="Unassembled WGS sequence"/>
</dbReference>
<proteinExistence type="predicted"/>
<dbReference type="InterPro" id="IPR028082">
    <property type="entry name" value="Peripla_BP_I"/>
</dbReference>
<dbReference type="PROSITE" id="PS00356">
    <property type="entry name" value="HTH_LACI_1"/>
    <property type="match status" value="1"/>
</dbReference>
<dbReference type="PROSITE" id="PS50932">
    <property type="entry name" value="HTH_LACI_2"/>
    <property type="match status" value="1"/>
</dbReference>
<evidence type="ECO:0000313" key="5">
    <source>
        <dbReference type="EMBL" id="MFC3629395.1"/>
    </source>
</evidence>
<dbReference type="InterPro" id="IPR025997">
    <property type="entry name" value="SBP_2_dom"/>
</dbReference>
<sequence length="351" mass="39208">MFHHQQEGRMRRPTIADLAREAGVSLATADRVLNGRLKVREETARRVQEAAQRIGYHGANAIRARLMAELPELHVALILQKERHPFYQDFARLFQEHAAQVASHRIRVTVRFAQSTLPGELEQLLTALSGKVDAVAATGLDHHKVTAAVSELRARGIPTFSLLSDFAQGVRESYVGTNNIKVGRSVGWLISKIAKRPGKVAVFIGGHRFHGHELRETGFRSYFREYAPDFELLNPQVNLETRQLTYEAVTELLERHNDIVGIYCAGGGMEGAIAALRELRKPGDVALVVNELTPDSREALQDRTLSVVISTPLRQVCEETIALMVHARDHGLTDNPGQRFLPFQIWTPESL</sequence>
<protein>
    <submittedName>
        <fullName evidence="5">LacI family DNA-binding transcriptional regulator</fullName>
    </submittedName>
</protein>
<dbReference type="SMART" id="SM00354">
    <property type="entry name" value="HTH_LACI"/>
    <property type="match status" value="1"/>
</dbReference>
<dbReference type="SUPFAM" id="SSF47413">
    <property type="entry name" value="lambda repressor-like DNA-binding domains"/>
    <property type="match status" value="1"/>
</dbReference>
<keyword evidence="2 5" id="KW-0238">DNA-binding</keyword>
<dbReference type="RefSeq" id="WP_377760952.1">
    <property type="nucleotide sequence ID" value="NZ_JBHRXY010000004.1"/>
</dbReference>
<dbReference type="Gene3D" id="3.40.50.2300">
    <property type="match status" value="2"/>
</dbReference>
<dbReference type="PANTHER" id="PTHR30146">
    <property type="entry name" value="LACI-RELATED TRANSCRIPTIONAL REPRESSOR"/>
    <property type="match status" value="1"/>
</dbReference>
<evidence type="ECO:0000313" key="6">
    <source>
        <dbReference type="Proteomes" id="UP001595539"/>
    </source>
</evidence>
<comment type="caution">
    <text evidence="5">The sequence shown here is derived from an EMBL/GenBank/DDBJ whole genome shotgun (WGS) entry which is preliminary data.</text>
</comment>
<feature type="domain" description="HTH lacI-type" evidence="4">
    <location>
        <begin position="13"/>
        <end position="68"/>
    </location>
</feature>
<dbReference type="CDD" id="cd06307">
    <property type="entry name" value="PBP1_sugar_binding"/>
    <property type="match status" value="1"/>
</dbReference>
<dbReference type="SUPFAM" id="SSF53822">
    <property type="entry name" value="Periplasmic binding protein-like I"/>
    <property type="match status" value="1"/>
</dbReference>
<evidence type="ECO:0000259" key="4">
    <source>
        <dbReference type="PROSITE" id="PS50932"/>
    </source>
</evidence>
<dbReference type="Gene3D" id="1.10.260.40">
    <property type="entry name" value="lambda repressor-like DNA-binding domains"/>
    <property type="match status" value="1"/>
</dbReference>